<dbReference type="CDD" id="cd07989">
    <property type="entry name" value="LPLAT_AGPAT-like"/>
    <property type="match status" value="1"/>
</dbReference>
<dbReference type="Proteomes" id="UP000179797">
    <property type="component" value="Unassembled WGS sequence"/>
</dbReference>
<evidence type="ECO:0000259" key="5">
    <source>
        <dbReference type="SMART" id="SM00563"/>
    </source>
</evidence>
<reference evidence="6 7" key="1">
    <citation type="journal article" date="2012" name="Int. J. Syst. Evol. Microbiol.">
        <title>Flammeovirga pacifica sp. nov., isolated from deep-sea sediment.</title>
        <authorList>
            <person name="Xu H."/>
            <person name="Fu Y."/>
            <person name="Yang N."/>
            <person name="Ding Z."/>
            <person name="Lai Q."/>
            <person name="Zeng R."/>
        </authorList>
    </citation>
    <scope>NUCLEOTIDE SEQUENCE [LARGE SCALE GENOMIC DNA]</scope>
    <source>
        <strain evidence="7">DSM 24597 / LMG 26175 / WPAGA1</strain>
    </source>
</reference>
<comment type="pathway">
    <text evidence="1">Lipid metabolism.</text>
</comment>
<feature type="domain" description="Phospholipid/glycerol acyltransferase" evidence="5">
    <location>
        <begin position="74"/>
        <end position="188"/>
    </location>
</feature>
<evidence type="ECO:0000313" key="7">
    <source>
        <dbReference type="Proteomes" id="UP000179797"/>
    </source>
</evidence>
<evidence type="ECO:0000256" key="3">
    <source>
        <dbReference type="ARBA" id="ARBA00023315"/>
    </source>
</evidence>
<feature type="transmembrane region" description="Helical" evidence="4">
    <location>
        <begin position="40"/>
        <end position="60"/>
    </location>
</feature>
<dbReference type="GO" id="GO:0003841">
    <property type="term" value="F:1-acylglycerol-3-phosphate O-acyltransferase activity"/>
    <property type="evidence" value="ECO:0007669"/>
    <property type="project" value="TreeGrafter"/>
</dbReference>
<dbReference type="SUPFAM" id="SSF69593">
    <property type="entry name" value="Glycerol-3-phosphate (1)-acyltransferase"/>
    <property type="match status" value="1"/>
</dbReference>
<protein>
    <recommendedName>
        <fullName evidence="5">Phospholipid/glycerol acyltransferase domain-containing protein</fullName>
    </recommendedName>
</protein>
<dbReference type="PANTHER" id="PTHR10434">
    <property type="entry name" value="1-ACYL-SN-GLYCEROL-3-PHOSPHATE ACYLTRANSFERASE"/>
    <property type="match status" value="1"/>
</dbReference>
<proteinExistence type="predicted"/>
<feature type="transmembrane region" description="Helical" evidence="4">
    <location>
        <begin position="12"/>
        <end position="34"/>
    </location>
</feature>
<gene>
    <name evidence="6" type="ORF">NH26_15170</name>
</gene>
<dbReference type="GO" id="GO:0006654">
    <property type="term" value="P:phosphatidic acid biosynthetic process"/>
    <property type="evidence" value="ECO:0007669"/>
    <property type="project" value="TreeGrafter"/>
</dbReference>
<evidence type="ECO:0000256" key="1">
    <source>
        <dbReference type="ARBA" id="ARBA00005189"/>
    </source>
</evidence>
<keyword evidence="2" id="KW-0808">Transferase</keyword>
<evidence type="ECO:0000256" key="4">
    <source>
        <dbReference type="SAM" id="Phobius"/>
    </source>
</evidence>
<dbReference type="EMBL" id="JRYR02000001">
    <property type="protein sequence ID" value="OHX67594.1"/>
    <property type="molecule type" value="Genomic_DNA"/>
</dbReference>
<comment type="caution">
    <text evidence="6">The sequence shown here is derived from an EMBL/GenBank/DDBJ whole genome shotgun (WGS) entry which is preliminary data.</text>
</comment>
<keyword evidence="3" id="KW-0012">Acyltransferase</keyword>
<evidence type="ECO:0000256" key="2">
    <source>
        <dbReference type="ARBA" id="ARBA00022679"/>
    </source>
</evidence>
<keyword evidence="4" id="KW-0812">Transmembrane</keyword>
<accession>A0A1S1Z2T6</accession>
<dbReference type="STRING" id="915059.NH26_15170"/>
<keyword evidence="4" id="KW-1133">Transmembrane helix</keyword>
<dbReference type="InterPro" id="IPR002123">
    <property type="entry name" value="Plipid/glycerol_acylTrfase"/>
</dbReference>
<name>A0A1S1Z2T6_FLAPC</name>
<organism evidence="6 7">
    <name type="scientific">Flammeovirga pacifica</name>
    <dbReference type="NCBI Taxonomy" id="915059"/>
    <lineage>
        <taxon>Bacteria</taxon>
        <taxon>Pseudomonadati</taxon>
        <taxon>Bacteroidota</taxon>
        <taxon>Cytophagia</taxon>
        <taxon>Cytophagales</taxon>
        <taxon>Flammeovirgaceae</taxon>
        <taxon>Flammeovirga</taxon>
    </lineage>
</organism>
<dbReference type="AlphaFoldDB" id="A0A1S1Z2T6"/>
<sequence>MFLLRLYKIWGASIFLLGLLILYPLFAIVIWVPNRKILPFTYYLNKLWAYYTYFMILIPIKREREVELSKSQSYVFIGNHTSFLDIPALQLVVDQLVIFLGKSSLGKIPIFGWMFRNIHITVDRNNHKKSEDLFQKSIATLEEGYSLGIFPEGTQNRKPPVLNSFKDGAYIIAIRAQKPIVPITIVSNWKIWPSLSPYLKWTPLLLVQHAPISTEGLTLEDIGQLKNKTKSVIENELKKHYPQEYLSSKGE</sequence>
<dbReference type="Pfam" id="PF01553">
    <property type="entry name" value="Acyltransferase"/>
    <property type="match status" value="1"/>
</dbReference>
<evidence type="ECO:0000313" key="6">
    <source>
        <dbReference type="EMBL" id="OHX67594.1"/>
    </source>
</evidence>
<keyword evidence="4" id="KW-0472">Membrane</keyword>
<dbReference type="SMART" id="SM00563">
    <property type="entry name" value="PlsC"/>
    <property type="match status" value="1"/>
</dbReference>
<dbReference type="PANTHER" id="PTHR10434:SF11">
    <property type="entry name" value="1-ACYL-SN-GLYCEROL-3-PHOSPHATE ACYLTRANSFERASE"/>
    <property type="match status" value="1"/>
</dbReference>
<keyword evidence="7" id="KW-1185">Reference proteome</keyword>